<dbReference type="EMBL" id="CADCWG010000087">
    <property type="protein sequence ID" value="CAA9547359.1"/>
    <property type="molecule type" value="Genomic_DNA"/>
</dbReference>
<proteinExistence type="predicted"/>
<feature type="compositionally biased region" description="Basic residues" evidence="1">
    <location>
        <begin position="18"/>
        <end position="31"/>
    </location>
</feature>
<feature type="non-terminal residue" evidence="2">
    <location>
        <position position="160"/>
    </location>
</feature>
<sequence>GIVSTGVDLARPPAPGRRPGHLRRRRVRRPARGPAGDRDAVWGGPRRVWAGPDLVHRPRRRREDPARPGGPPGRGGAAHAGARGRELGRGAGRIGGTAGDDGGGARGRRRPPQPVPGPVLPQRPGQRGHVGGPRALRRLRARLGRDAVGALLRVPGLHQV</sequence>
<feature type="compositionally biased region" description="Pro residues" evidence="1">
    <location>
        <begin position="112"/>
        <end position="121"/>
    </location>
</feature>
<dbReference type="AlphaFoldDB" id="A0A6J4UFT4"/>
<gene>
    <name evidence="2" type="ORF">AVDCRST_MAG49-1392</name>
</gene>
<evidence type="ECO:0000256" key="1">
    <source>
        <dbReference type="SAM" id="MobiDB-lite"/>
    </source>
</evidence>
<feature type="non-terminal residue" evidence="2">
    <location>
        <position position="1"/>
    </location>
</feature>
<accession>A0A6J4UFT4</accession>
<protein>
    <submittedName>
        <fullName evidence="2">Uncharacterized protein</fullName>
    </submittedName>
</protein>
<feature type="compositionally biased region" description="Gly residues" evidence="1">
    <location>
        <begin position="89"/>
        <end position="105"/>
    </location>
</feature>
<organism evidence="2">
    <name type="scientific">uncultured Thermomicrobiales bacterium</name>
    <dbReference type="NCBI Taxonomy" id="1645740"/>
    <lineage>
        <taxon>Bacteria</taxon>
        <taxon>Pseudomonadati</taxon>
        <taxon>Thermomicrobiota</taxon>
        <taxon>Thermomicrobia</taxon>
        <taxon>Thermomicrobiales</taxon>
        <taxon>environmental samples</taxon>
    </lineage>
</organism>
<feature type="region of interest" description="Disordered" evidence="1">
    <location>
        <begin position="1"/>
        <end position="133"/>
    </location>
</feature>
<evidence type="ECO:0000313" key="2">
    <source>
        <dbReference type="EMBL" id="CAA9547359.1"/>
    </source>
</evidence>
<name>A0A6J4UFT4_9BACT</name>
<reference evidence="2" key="1">
    <citation type="submission" date="2020-02" db="EMBL/GenBank/DDBJ databases">
        <authorList>
            <person name="Meier V. D."/>
        </authorList>
    </citation>
    <scope>NUCLEOTIDE SEQUENCE</scope>
    <source>
        <strain evidence="2">AVDCRST_MAG49</strain>
    </source>
</reference>